<accession>A0A9Q3BLN8</accession>
<organism evidence="2 3">
    <name type="scientific">Austropuccinia psidii MF-1</name>
    <dbReference type="NCBI Taxonomy" id="1389203"/>
    <lineage>
        <taxon>Eukaryota</taxon>
        <taxon>Fungi</taxon>
        <taxon>Dikarya</taxon>
        <taxon>Basidiomycota</taxon>
        <taxon>Pucciniomycotina</taxon>
        <taxon>Pucciniomycetes</taxon>
        <taxon>Pucciniales</taxon>
        <taxon>Sphaerophragmiaceae</taxon>
        <taxon>Austropuccinia</taxon>
    </lineage>
</organism>
<evidence type="ECO:0000313" key="2">
    <source>
        <dbReference type="EMBL" id="MBW0468181.1"/>
    </source>
</evidence>
<feature type="region of interest" description="Disordered" evidence="1">
    <location>
        <begin position="27"/>
        <end position="53"/>
    </location>
</feature>
<protein>
    <submittedName>
        <fullName evidence="2">Uncharacterized protein</fullName>
    </submittedName>
</protein>
<gene>
    <name evidence="2" type="ORF">O181_007896</name>
</gene>
<keyword evidence="3" id="KW-1185">Reference proteome</keyword>
<sequence>MPTWGAFGPGLGVENCNSNDDIIINNQNDRQSATSSHQNSSQQHNRQLTESTERHDDHYLNRCTVCYCLCKLLLVTCTPPFSSAF</sequence>
<name>A0A9Q3BLN8_9BASI</name>
<dbReference type="Proteomes" id="UP000765509">
    <property type="component" value="Unassembled WGS sequence"/>
</dbReference>
<dbReference type="EMBL" id="AVOT02001794">
    <property type="protein sequence ID" value="MBW0468181.1"/>
    <property type="molecule type" value="Genomic_DNA"/>
</dbReference>
<evidence type="ECO:0000256" key="1">
    <source>
        <dbReference type="SAM" id="MobiDB-lite"/>
    </source>
</evidence>
<comment type="caution">
    <text evidence="2">The sequence shown here is derived from an EMBL/GenBank/DDBJ whole genome shotgun (WGS) entry which is preliminary data.</text>
</comment>
<reference evidence="2" key="1">
    <citation type="submission" date="2021-03" db="EMBL/GenBank/DDBJ databases">
        <title>Draft genome sequence of rust myrtle Austropuccinia psidii MF-1, a brazilian biotype.</title>
        <authorList>
            <person name="Quecine M.C."/>
            <person name="Pachon D.M.R."/>
            <person name="Bonatelli M.L."/>
            <person name="Correr F.H."/>
            <person name="Franceschini L.M."/>
            <person name="Leite T.F."/>
            <person name="Margarido G.R.A."/>
            <person name="Almeida C.A."/>
            <person name="Ferrarezi J.A."/>
            <person name="Labate C.A."/>
        </authorList>
    </citation>
    <scope>NUCLEOTIDE SEQUENCE</scope>
    <source>
        <strain evidence="2">MF-1</strain>
    </source>
</reference>
<dbReference type="AlphaFoldDB" id="A0A9Q3BLN8"/>
<proteinExistence type="predicted"/>
<evidence type="ECO:0000313" key="3">
    <source>
        <dbReference type="Proteomes" id="UP000765509"/>
    </source>
</evidence>
<feature type="compositionally biased region" description="Low complexity" evidence="1">
    <location>
        <begin position="27"/>
        <end position="46"/>
    </location>
</feature>